<evidence type="ECO:0000256" key="5">
    <source>
        <dbReference type="ARBA" id="ARBA00022692"/>
    </source>
</evidence>
<dbReference type="InterPro" id="IPR036942">
    <property type="entry name" value="Beta-barrel_TonB_sf"/>
</dbReference>
<dbReference type="EMBL" id="BSOT01000002">
    <property type="protein sequence ID" value="GLR69259.1"/>
    <property type="molecule type" value="Genomic_DNA"/>
</dbReference>
<keyword evidence="4 11" id="KW-1134">Transmembrane beta strand</keyword>
<dbReference type="GO" id="GO:0044718">
    <property type="term" value="P:siderophore transmembrane transport"/>
    <property type="evidence" value="ECO:0007669"/>
    <property type="project" value="TreeGrafter"/>
</dbReference>
<dbReference type="GO" id="GO:0015344">
    <property type="term" value="F:siderophore uptake transmembrane transporter activity"/>
    <property type="evidence" value="ECO:0007669"/>
    <property type="project" value="TreeGrafter"/>
</dbReference>
<evidence type="ECO:0000256" key="7">
    <source>
        <dbReference type="ARBA" id="ARBA00023077"/>
    </source>
</evidence>
<keyword evidence="7" id="KW-0798">TonB box</keyword>
<evidence type="ECO:0000256" key="11">
    <source>
        <dbReference type="PROSITE-ProRule" id="PRU01360"/>
    </source>
</evidence>
<dbReference type="GO" id="GO:0009279">
    <property type="term" value="C:cell outer membrane"/>
    <property type="evidence" value="ECO:0007669"/>
    <property type="project" value="UniProtKB-SubCell"/>
</dbReference>
<dbReference type="AlphaFoldDB" id="A0AA37WI14"/>
<evidence type="ECO:0000256" key="1">
    <source>
        <dbReference type="ARBA" id="ARBA00004571"/>
    </source>
</evidence>
<keyword evidence="5 11" id="KW-0812">Transmembrane</keyword>
<dbReference type="PROSITE" id="PS52016">
    <property type="entry name" value="TONB_DEPENDENT_REC_3"/>
    <property type="match status" value="1"/>
</dbReference>
<dbReference type="PANTHER" id="PTHR30069">
    <property type="entry name" value="TONB-DEPENDENT OUTER MEMBRANE RECEPTOR"/>
    <property type="match status" value="1"/>
</dbReference>
<evidence type="ECO:0000313" key="15">
    <source>
        <dbReference type="Proteomes" id="UP001156601"/>
    </source>
</evidence>
<comment type="similarity">
    <text evidence="2">Belongs to the TonB-dependent receptor family. Hemoglobin/haptoglobin binding protein subfamily.</text>
</comment>
<name>A0AA37WI14_9ALTE</name>
<dbReference type="Proteomes" id="UP001156601">
    <property type="component" value="Unassembled WGS sequence"/>
</dbReference>
<feature type="chain" id="PRO_5041360695" evidence="12">
    <location>
        <begin position="24"/>
        <end position="687"/>
    </location>
</feature>
<dbReference type="InterPro" id="IPR000531">
    <property type="entry name" value="Beta-barrel_TonB"/>
</dbReference>
<evidence type="ECO:0000256" key="6">
    <source>
        <dbReference type="ARBA" id="ARBA00022729"/>
    </source>
</evidence>
<accession>A0AA37WI14</accession>
<evidence type="ECO:0000256" key="3">
    <source>
        <dbReference type="ARBA" id="ARBA00022448"/>
    </source>
</evidence>
<feature type="signal peptide" evidence="12">
    <location>
        <begin position="1"/>
        <end position="23"/>
    </location>
</feature>
<feature type="domain" description="TonB-dependent receptor-like beta-barrel" evidence="13">
    <location>
        <begin position="270"/>
        <end position="643"/>
    </location>
</feature>
<keyword evidence="3 11" id="KW-0813">Transport</keyword>
<evidence type="ECO:0000256" key="4">
    <source>
        <dbReference type="ARBA" id="ARBA00022452"/>
    </source>
</evidence>
<keyword evidence="8 11" id="KW-0472">Membrane</keyword>
<organism evidence="14 15">
    <name type="scientific">Agaribacter marinus</name>
    <dbReference type="NCBI Taxonomy" id="1431249"/>
    <lineage>
        <taxon>Bacteria</taxon>
        <taxon>Pseudomonadati</taxon>
        <taxon>Pseudomonadota</taxon>
        <taxon>Gammaproteobacteria</taxon>
        <taxon>Alteromonadales</taxon>
        <taxon>Alteromonadaceae</taxon>
        <taxon>Agaribacter</taxon>
    </lineage>
</organism>
<sequence length="687" mass="77637">MKPSRLPLCLCSAVICIPLQAISAQTPDEEVKKQDVETLEIRGARNQANDEMNVETRKLMKVAGLDNDPLAAVFSLPGVIYAGGDDGGEPAIRGSSPNDNAFYIDDIPVNYVFHLFGDSIFNENVIRDFALHPAGFGSQYSNATGGVFDVKLRDPKNQDLAATVNLGMLKTGFMVEGGITEDQAFYFTYRRSLIHLFINEGEEDEEDPGFVIYQAPVSDDYQGKYQWLIGNNHKLTFTVAGASDSGAANIAAHAEEARADPDIIGDYEINDKFDSQSLSWQYFGNDLKIMHLTIGHSNEKERESFGAGQFINVDNDVYNARFLYQFNWIDDHQLIAGIDLDREETNYSYNAIIYFCTDHDRDCESKKGDRIQDTDKLVSNNYAAYFNDIWSLNDNWQLETGIRAEYNDYIKQRFIQPRLSLSWFATPALTLTAKAGEYSRFPDVNTVLKKIGNPALNAPTARHYSLGMNYQFADIWQTSFDVYHKDLKNLARSINDGEPNEDLRYSNDLSGDANGFEWLIRRDKRNGWYGWASVSWSQSERTDEFTNTTTEYYLDTPVIANLVVNYELNDRWDFGLKLSVRSGAKYTPIIGLRDNPDHPGHYLPVYGNLNSETLPAYRRLDLQANYKTTIFGNDAEWNFAILNVTGNRNVSGYYFAPDGNETPDNFIIDAQEGMGSFPAIGLKIHFD</sequence>
<gene>
    <name evidence="14" type="ORF">GCM10007852_01670</name>
</gene>
<dbReference type="Pfam" id="PF00593">
    <property type="entry name" value="TonB_dep_Rec_b-barrel"/>
    <property type="match status" value="1"/>
</dbReference>
<keyword evidence="10 11" id="KW-0998">Cell outer membrane</keyword>
<reference evidence="14" key="2">
    <citation type="submission" date="2023-01" db="EMBL/GenBank/DDBJ databases">
        <title>Draft genome sequence of Agaribacter marinus strain NBRC 110023.</title>
        <authorList>
            <person name="Sun Q."/>
            <person name="Mori K."/>
        </authorList>
    </citation>
    <scope>NUCLEOTIDE SEQUENCE</scope>
    <source>
        <strain evidence="14">NBRC 110023</strain>
    </source>
</reference>
<comment type="subcellular location">
    <subcellularLocation>
        <location evidence="1 11">Cell outer membrane</location>
        <topology evidence="1 11">Multi-pass membrane protein</topology>
    </subcellularLocation>
</comment>
<evidence type="ECO:0000256" key="9">
    <source>
        <dbReference type="ARBA" id="ARBA00023170"/>
    </source>
</evidence>
<dbReference type="InterPro" id="IPR039426">
    <property type="entry name" value="TonB-dep_rcpt-like"/>
</dbReference>
<keyword evidence="15" id="KW-1185">Reference proteome</keyword>
<protein>
    <submittedName>
        <fullName evidence="14">TonB-dependent receptor</fullName>
    </submittedName>
</protein>
<proteinExistence type="inferred from homology"/>
<dbReference type="PANTHER" id="PTHR30069:SF29">
    <property type="entry name" value="HEMOGLOBIN AND HEMOGLOBIN-HAPTOGLOBIN-BINDING PROTEIN 1-RELATED"/>
    <property type="match status" value="1"/>
</dbReference>
<comment type="caution">
    <text evidence="14">The sequence shown here is derived from an EMBL/GenBank/DDBJ whole genome shotgun (WGS) entry which is preliminary data.</text>
</comment>
<dbReference type="Gene3D" id="2.40.170.20">
    <property type="entry name" value="TonB-dependent receptor, beta-barrel domain"/>
    <property type="match status" value="1"/>
</dbReference>
<dbReference type="RefSeq" id="WP_284215589.1">
    <property type="nucleotide sequence ID" value="NZ_BSOT01000002.1"/>
</dbReference>
<evidence type="ECO:0000259" key="13">
    <source>
        <dbReference type="Pfam" id="PF00593"/>
    </source>
</evidence>
<evidence type="ECO:0000256" key="2">
    <source>
        <dbReference type="ARBA" id="ARBA00008143"/>
    </source>
</evidence>
<evidence type="ECO:0000256" key="8">
    <source>
        <dbReference type="ARBA" id="ARBA00023136"/>
    </source>
</evidence>
<dbReference type="SUPFAM" id="SSF56935">
    <property type="entry name" value="Porins"/>
    <property type="match status" value="1"/>
</dbReference>
<reference evidence="14" key="1">
    <citation type="journal article" date="2014" name="Int. J. Syst. Evol. Microbiol.">
        <title>Complete genome sequence of Corynebacterium casei LMG S-19264T (=DSM 44701T), isolated from a smear-ripened cheese.</title>
        <authorList>
            <consortium name="US DOE Joint Genome Institute (JGI-PGF)"/>
            <person name="Walter F."/>
            <person name="Albersmeier A."/>
            <person name="Kalinowski J."/>
            <person name="Ruckert C."/>
        </authorList>
    </citation>
    <scope>NUCLEOTIDE SEQUENCE</scope>
    <source>
        <strain evidence="14">NBRC 110023</strain>
    </source>
</reference>
<evidence type="ECO:0000313" key="14">
    <source>
        <dbReference type="EMBL" id="GLR69259.1"/>
    </source>
</evidence>
<keyword evidence="6 12" id="KW-0732">Signal</keyword>
<keyword evidence="9 14" id="KW-0675">Receptor</keyword>
<evidence type="ECO:0000256" key="10">
    <source>
        <dbReference type="ARBA" id="ARBA00023237"/>
    </source>
</evidence>
<evidence type="ECO:0000256" key="12">
    <source>
        <dbReference type="SAM" id="SignalP"/>
    </source>
</evidence>